<comment type="caution">
    <text evidence="2">The sequence shown here is derived from an EMBL/GenBank/DDBJ whole genome shotgun (WGS) entry which is preliminary data.</text>
</comment>
<gene>
    <name evidence="2" type="ORF">H8R27_02495</name>
</gene>
<proteinExistence type="predicted"/>
<reference evidence="2 3" key="1">
    <citation type="submission" date="2020-08" db="EMBL/GenBank/DDBJ databases">
        <title>Description of novel Flavobacterium F-408 isolate.</title>
        <authorList>
            <person name="Saticioglu I.B."/>
            <person name="Duman M."/>
            <person name="Altun S."/>
        </authorList>
    </citation>
    <scope>NUCLEOTIDE SEQUENCE [LARGE SCALE GENOMIC DNA]</scope>
    <source>
        <strain evidence="2 3">F-408</strain>
    </source>
</reference>
<evidence type="ECO:0000313" key="3">
    <source>
        <dbReference type="Proteomes" id="UP000605990"/>
    </source>
</evidence>
<protein>
    <submittedName>
        <fullName evidence="2">RES family NAD+ phosphorylase</fullName>
    </submittedName>
</protein>
<dbReference type="EMBL" id="JACRUN010000001">
    <property type="protein sequence ID" value="MBC5833747.1"/>
    <property type="molecule type" value="Genomic_DNA"/>
</dbReference>
<feature type="domain" description="RES" evidence="1">
    <location>
        <begin position="12"/>
        <end position="139"/>
    </location>
</feature>
<dbReference type="SMART" id="SM00953">
    <property type="entry name" value="RES"/>
    <property type="match status" value="1"/>
</dbReference>
<name>A0ABR7IW46_9FLAO</name>
<organism evidence="2 3">
    <name type="scientific">Flavobacterium bernardetii</name>
    <dbReference type="NCBI Taxonomy" id="2813823"/>
    <lineage>
        <taxon>Bacteria</taxon>
        <taxon>Pseudomonadati</taxon>
        <taxon>Bacteroidota</taxon>
        <taxon>Flavobacteriia</taxon>
        <taxon>Flavobacteriales</taxon>
        <taxon>Flavobacteriaceae</taxon>
        <taxon>Flavobacterium</taxon>
    </lineage>
</organism>
<dbReference type="RefSeq" id="WP_166124982.1">
    <property type="nucleotide sequence ID" value="NZ_JAANOQ010000001.1"/>
</dbReference>
<accession>A0ABR7IW46</accession>
<keyword evidence="3" id="KW-1185">Reference proteome</keyword>
<sequence>MEVFRIVHTKWANSLTASGYAARWNSTGLFVIYAAENCSLACLENLVHRNGFGSDADYSLLTITFPNTIKTLEINAKDLPKEWDNATENGHLVCRVIGDSWIRNQQSAILFVPSAIIPKERNVLINPNHPDFKKIKFTIQEFAFDKRLTK</sequence>
<dbReference type="InterPro" id="IPR014914">
    <property type="entry name" value="RES_dom"/>
</dbReference>
<dbReference type="Pfam" id="PF08808">
    <property type="entry name" value="RES"/>
    <property type="match status" value="1"/>
</dbReference>
<dbReference type="Proteomes" id="UP000605990">
    <property type="component" value="Unassembled WGS sequence"/>
</dbReference>
<evidence type="ECO:0000313" key="2">
    <source>
        <dbReference type="EMBL" id="MBC5833747.1"/>
    </source>
</evidence>
<evidence type="ECO:0000259" key="1">
    <source>
        <dbReference type="SMART" id="SM00953"/>
    </source>
</evidence>